<keyword evidence="2" id="KW-0489">Methyltransferase</keyword>
<keyword evidence="13" id="KW-1185">Reference proteome</keyword>
<dbReference type="EMBL" id="JAODAN010000003">
    <property type="protein sequence ID" value="KAK1925591.1"/>
    <property type="molecule type" value="Genomic_DNA"/>
</dbReference>
<evidence type="ECO:0000256" key="3">
    <source>
        <dbReference type="ARBA" id="ARBA00022679"/>
    </source>
</evidence>
<comment type="catalytic activity">
    <reaction evidence="8">
        <text>N-terminal L-seryl-L-prolyl-L-lysyl-[protein] + 3 S-adenosyl-L-methionine = N-terminal N,N,N-trimethyl-L-seryl-L-prolyl-L-lysyl-[protein] + 3 S-adenosyl-L-homocysteine + 3 H(+)</text>
        <dbReference type="Rhea" id="RHEA:54724"/>
        <dbReference type="Rhea" id="RHEA-COMP:13789"/>
        <dbReference type="Rhea" id="RHEA-COMP:13973"/>
        <dbReference type="ChEBI" id="CHEBI:15378"/>
        <dbReference type="ChEBI" id="CHEBI:57856"/>
        <dbReference type="ChEBI" id="CHEBI:59789"/>
        <dbReference type="ChEBI" id="CHEBI:138061"/>
        <dbReference type="ChEBI" id="CHEBI:138317"/>
        <dbReference type="EC" id="2.1.1.244"/>
    </reaction>
</comment>
<comment type="caution">
    <text evidence="12">The sequence shown here is derived from an EMBL/GenBank/DDBJ whole genome shotgun (WGS) entry which is preliminary data.</text>
</comment>
<evidence type="ECO:0000313" key="13">
    <source>
        <dbReference type="Proteomes" id="UP001182556"/>
    </source>
</evidence>
<feature type="region of interest" description="Disordered" evidence="11">
    <location>
        <begin position="1"/>
        <end position="32"/>
    </location>
</feature>
<accession>A0AAD9FSR4</accession>
<dbReference type="PANTHER" id="PTHR12753">
    <property type="entry name" value="AD-003 - RELATED"/>
    <property type="match status" value="1"/>
</dbReference>
<dbReference type="Gene3D" id="3.40.50.150">
    <property type="entry name" value="Vaccinia Virus protein VP39"/>
    <property type="match status" value="1"/>
</dbReference>
<comment type="catalytic activity">
    <reaction evidence="9">
        <text>N-terminal L-prolyl-L-prolyl-L-lysyl-[protein] + 2 S-adenosyl-L-methionine = N-terminal N,N-dimethyl-L-prolyl-L-prolyl-L-lysyl-[protein] + 2 S-adenosyl-L-homocysteine + 2 H(+)</text>
        <dbReference type="Rhea" id="RHEA:54736"/>
        <dbReference type="Rhea" id="RHEA-COMP:13787"/>
        <dbReference type="Rhea" id="RHEA-COMP:13974"/>
        <dbReference type="ChEBI" id="CHEBI:15378"/>
        <dbReference type="ChEBI" id="CHEBI:57856"/>
        <dbReference type="ChEBI" id="CHEBI:59789"/>
        <dbReference type="ChEBI" id="CHEBI:138059"/>
        <dbReference type="ChEBI" id="CHEBI:138318"/>
        <dbReference type="EC" id="2.1.1.244"/>
    </reaction>
</comment>
<name>A0AAD9FSR4_PAPLA</name>
<dbReference type="InterPro" id="IPR029063">
    <property type="entry name" value="SAM-dependent_MTases_sf"/>
</dbReference>
<dbReference type="AlphaFoldDB" id="A0AAD9FSR4"/>
<protein>
    <recommendedName>
        <fullName evidence="6">Alpha N-terminal protein methyltransferase 1</fullName>
        <ecNumber evidence="5">2.1.1.244</ecNumber>
    </recommendedName>
    <alternativeName>
        <fullName evidence="7">X-Pro-Lys N-terminal protein methyltransferase 1</fullName>
    </alternativeName>
</protein>
<dbReference type="GO" id="GO:0005737">
    <property type="term" value="C:cytoplasm"/>
    <property type="evidence" value="ECO:0007669"/>
    <property type="project" value="TreeGrafter"/>
</dbReference>
<dbReference type="SUPFAM" id="SSF53335">
    <property type="entry name" value="S-adenosyl-L-methionine-dependent methyltransferases"/>
    <property type="match status" value="1"/>
</dbReference>
<sequence length="330" mass="35759">MPPSAASHQPSSPKRQKPNVGSALRKPPGPDFDKGIQYWADVDASVDGVLGGFGTGPVPHIEQLSSRLLLLSLIPSLHTFPSPLTPLPPPRPSHRLTVLDVGAGIGRVSRETLLPLFEDVILLEPVDKFVREAYRSALDGEWKDLPKRAGMQVDGATAAAGSSSSKGRGKRVWFVKAGLQGCDPKHPAQVGESLGVVGEKNGGEEEEGFGGGAEGEITYDVVWCQWCLGHMNTPELIAFLKKARLALRDTGATDVEKNAYESLIFVKENCCEDGPDGKPVEFLDEEDSSLTRSANKWLEIFKDAGLEVIKEEVQIGMPQELFVVKTWALR</sequence>
<dbReference type="GO" id="GO:0032259">
    <property type="term" value="P:methylation"/>
    <property type="evidence" value="ECO:0007669"/>
    <property type="project" value="UniProtKB-KW"/>
</dbReference>
<evidence type="ECO:0000256" key="5">
    <source>
        <dbReference type="ARBA" id="ARBA00039112"/>
    </source>
</evidence>
<dbReference type="PANTHER" id="PTHR12753:SF0">
    <property type="entry name" value="ALPHA N-TERMINAL PROTEIN METHYLTRANSFERASE 1"/>
    <property type="match status" value="1"/>
</dbReference>
<evidence type="ECO:0000256" key="8">
    <source>
        <dbReference type="ARBA" id="ARBA00047306"/>
    </source>
</evidence>
<feature type="compositionally biased region" description="Low complexity" evidence="11">
    <location>
        <begin position="1"/>
        <end position="13"/>
    </location>
</feature>
<comment type="similarity">
    <text evidence="1">Belongs to the methyltransferase superfamily. NTM1 family.</text>
</comment>
<dbReference type="GO" id="GO:0071885">
    <property type="term" value="F:N-terminal protein N-methyltransferase activity"/>
    <property type="evidence" value="ECO:0007669"/>
    <property type="project" value="UniProtKB-EC"/>
</dbReference>
<evidence type="ECO:0000256" key="7">
    <source>
        <dbReference type="ARBA" id="ARBA00043129"/>
    </source>
</evidence>
<keyword evidence="3" id="KW-0808">Transferase</keyword>
<dbReference type="InterPro" id="IPR008576">
    <property type="entry name" value="MeTrfase_NTM1"/>
</dbReference>
<reference evidence="12" key="1">
    <citation type="submission" date="2023-02" db="EMBL/GenBank/DDBJ databases">
        <title>Identification and recombinant expression of a fungal hydrolase from Papiliotrema laurentii that hydrolyzes apple cutin and clears colloidal polyester polyurethane.</title>
        <authorList>
            <consortium name="DOE Joint Genome Institute"/>
            <person name="Roman V.A."/>
            <person name="Bojanowski C."/>
            <person name="Crable B.R."/>
            <person name="Wagner D.N."/>
            <person name="Hung C.S."/>
            <person name="Nadeau L.J."/>
            <person name="Schratz L."/>
            <person name="Haridas S."/>
            <person name="Pangilinan J."/>
            <person name="Lipzen A."/>
            <person name="Na H."/>
            <person name="Yan M."/>
            <person name="Ng V."/>
            <person name="Grigoriev I.V."/>
            <person name="Spatafora J.W."/>
            <person name="Barlow D."/>
            <person name="Biffinger J."/>
            <person name="Kelley-Loughnane N."/>
            <person name="Varaljay V.A."/>
            <person name="Crookes-Goodson W.J."/>
        </authorList>
    </citation>
    <scope>NUCLEOTIDE SEQUENCE</scope>
    <source>
        <strain evidence="12">5307AH</strain>
    </source>
</reference>
<dbReference type="Pfam" id="PF05891">
    <property type="entry name" value="Methyltransf_PK"/>
    <property type="match status" value="2"/>
</dbReference>
<evidence type="ECO:0000256" key="4">
    <source>
        <dbReference type="ARBA" id="ARBA00022691"/>
    </source>
</evidence>
<gene>
    <name evidence="12" type="ORF">DB88DRAFT_201400</name>
</gene>
<organism evidence="12 13">
    <name type="scientific">Papiliotrema laurentii</name>
    <name type="common">Cryptococcus laurentii</name>
    <dbReference type="NCBI Taxonomy" id="5418"/>
    <lineage>
        <taxon>Eukaryota</taxon>
        <taxon>Fungi</taxon>
        <taxon>Dikarya</taxon>
        <taxon>Basidiomycota</taxon>
        <taxon>Agaricomycotina</taxon>
        <taxon>Tremellomycetes</taxon>
        <taxon>Tremellales</taxon>
        <taxon>Rhynchogastremaceae</taxon>
        <taxon>Papiliotrema</taxon>
    </lineage>
</organism>
<evidence type="ECO:0000256" key="11">
    <source>
        <dbReference type="SAM" id="MobiDB-lite"/>
    </source>
</evidence>
<dbReference type="Proteomes" id="UP001182556">
    <property type="component" value="Unassembled WGS sequence"/>
</dbReference>
<evidence type="ECO:0000256" key="1">
    <source>
        <dbReference type="ARBA" id="ARBA00009059"/>
    </source>
</evidence>
<dbReference type="EC" id="2.1.1.244" evidence="5"/>
<comment type="catalytic activity">
    <reaction evidence="10">
        <text>N-terminal L-alanyl-L-prolyl-L-lysyl-[protein] + 3 S-adenosyl-L-methionine = N-terminal N,N,N-trimethyl-L-alanyl-L-prolyl-L-lysyl-[protein] + 3 S-adenosyl-L-homocysteine + 3 H(+)</text>
        <dbReference type="Rhea" id="RHEA:54712"/>
        <dbReference type="Rhea" id="RHEA-COMP:13785"/>
        <dbReference type="Rhea" id="RHEA-COMP:13971"/>
        <dbReference type="ChEBI" id="CHEBI:15378"/>
        <dbReference type="ChEBI" id="CHEBI:57856"/>
        <dbReference type="ChEBI" id="CHEBI:59789"/>
        <dbReference type="ChEBI" id="CHEBI:138057"/>
        <dbReference type="ChEBI" id="CHEBI:138315"/>
        <dbReference type="EC" id="2.1.1.244"/>
    </reaction>
</comment>
<evidence type="ECO:0000256" key="9">
    <source>
        <dbReference type="ARBA" id="ARBA00047885"/>
    </source>
</evidence>
<evidence type="ECO:0000313" key="12">
    <source>
        <dbReference type="EMBL" id="KAK1925591.1"/>
    </source>
</evidence>
<dbReference type="FunFam" id="3.40.50.150:FF:000365">
    <property type="entry name" value="Unplaced genomic scaffold supercont1.14, whole genome shotgun sequence"/>
    <property type="match status" value="1"/>
</dbReference>
<evidence type="ECO:0000256" key="2">
    <source>
        <dbReference type="ARBA" id="ARBA00022603"/>
    </source>
</evidence>
<keyword evidence="4" id="KW-0949">S-adenosyl-L-methionine</keyword>
<proteinExistence type="inferred from homology"/>
<evidence type="ECO:0000256" key="6">
    <source>
        <dbReference type="ARBA" id="ARBA00039449"/>
    </source>
</evidence>
<evidence type="ECO:0000256" key="10">
    <source>
        <dbReference type="ARBA" id="ARBA00048167"/>
    </source>
</evidence>